<reference evidence="2" key="1">
    <citation type="submission" date="2016-03" db="EMBL/GenBank/DDBJ databases">
        <title>Microsymbionts genomes from the relict species Vavilovia formosa.</title>
        <authorList>
            <person name="Chirak E."/>
            <person name="Kimeklis A."/>
            <person name="Kopat V."/>
            <person name="Andronov E."/>
        </authorList>
    </citation>
    <scope>NUCLEOTIDE SEQUENCE [LARGE SCALE GENOMIC DNA]</scope>
    <source>
        <strain evidence="2">Vaf12</strain>
    </source>
</reference>
<dbReference type="RefSeq" id="WP_062943437.1">
    <property type="nucleotide sequence ID" value="NZ_CP171844.1"/>
</dbReference>
<name>A0A154IEK6_RHILE</name>
<dbReference type="AlphaFoldDB" id="A0A154IEK6"/>
<protein>
    <recommendedName>
        <fullName evidence="3">SLATT domain-containing protein</fullName>
    </recommendedName>
</protein>
<keyword evidence="1" id="KW-1133">Transmembrane helix</keyword>
<accession>A0A154IEK6</accession>
<proteinExistence type="predicted"/>
<evidence type="ECO:0008006" key="3">
    <source>
        <dbReference type="Google" id="ProtNLM"/>
    </source>
</evidence>
<evidence type="ECO:0000256" key="1">
    <source>
        <dbReference type="SAM" id="Phobius"/>
    </source>
</evidence>
<sequence length="176" mass="19864">MTTINHALLKKFYDEHRDAELNKEYYAMRVSSVKKRLRWLNIFLAVFAGSSAVVGFTLWQQTVFGLPVGALAISALTGIAVIMSIIKPYLGLESDIERLSSIQGVYSALSSLHGDVVKTIVSHQALTDRERTSYDLMRQMRLSVDGKEDKPANAKLQAKAEEIVNRRFPESTRWYP</sequence>
<evidence type="ECO:0000313" key="2">
    <source>
        <dbReference type="EMBL" id="KZA98861.1"/>
    </source>
</evidence>
<keyword evidence="1" id="KW-0812">Transmembrane</keyword>
<keyword evidence="1" id="KW-0472">Membrane</keyword>
<feature type="transmembrane region" description="Helical" evidence="1">
    <location>
        <begin position="39"/>
        <end position="59"/>
    </location>
</feature>
<feature type="transmembrane region" description="Helical" evidence="1">
    <location>
        <begin position="65"/>
        <end position="86"/>
    </location>
</feature>
<gene>
    <name evidence="2" type="ORF">A4A59_25230</name>
</gene>
<organism evidence="2">
    <name type="scientific">Rhizobium leguminosarum</name>
    <dbReference type="NCBI Taxonomy" id="384"/>
    <lineage>
        <taxon>Bacteria</taxon>
        <taxon>Pseudomonadati</taxon>
        <taxon>Pseudomonadota</taxon>
        <taxon>Alphaproteobacteria</taxon>
        <taxon>Hyphomicrobiales</taxon>
        <taxon>Rhizobiaceae</taxon>
        <taxon>Rhizobium/Agrobacterium group</taxon>
        <taxon>Rhizobium</taxon>
    </lineage>
</organism>
<dbReference type="EMBL" id="LVYU01000110">
    <property type="protein sequence ID" value="KZA98861.1"/>
    <property type="molecule type" value="Genomic_DNA"/>
</dbReference>
<comment type="caution">
    <text evidence="2">The sequence shown here is derived from an EMBL/GenBank/DDBJ whole genome shotgun (WGS) entry which is preliminary data.</text>
</comment>